<dbReference type="AlphaFoldDB" id="A0A1X7DYE6"/>
<dbReference type="EMBL" id="FWZU01000004">
    <property type="protein sequence ID" value="SMF23465.1"/>
    <property type="molecule type" value="Genomic_DNA"/>
</dbReference>
<feature type="transmembrane region" description="Helical" evidence="1">
    <location>
        <begin position="64"/>
        <end position="81"/>
    </location>
</feature>
<feature type="transmembrane region" description="Helical" evidence="1">
    <location>
        <begin position="6"/>
        <end position="21"/>
    </location>
</feature>
<accession>A0A1X7DYE6</accession>
<evidence type="ECO:0000313" key="2">
    <source>
        <dbReference type="EMBL" id="SMF23465.1"/>
    </source>
</evidence>
<name>A0A1X7DYE6_9BACT</name>
<evidence type="ECO:0000256" key="1">
    <source>
        <dbReference type="SAM" id="Phobius"/>
    </source>
</evidence>
<feature type="transmembrane region" description="Helical" evidence="1">
    <location>
        <begin position="41"/>
        <end position="58"/>
    </location>
</feature>
<sequence length="96" mass="10979">MISYFISAILSALIITWLFRSKKCFSCPRCGERFERIPNRAMGITYLLLAVVMIVTGIVNGRNYPSVFDYLVGSSGIYYLLKKEKKKCPKCKNEIV</sequence>
<reference evidence="3" key="1">
    <citation type="submission" date="2017-04" db="EMBL/GenBank/DDBJ databases">
        <authorList>
            <person name="Varghese N."/>
            <person name="Submissions S."/>
        </authorList>
    </citation>
    <scope>NUCLEOTIDE SEQUENCE [LARGE SCALE GENOMIC DNA]</scope>
    <source>
        <strain evidence="3">K3S</strain>
    </source>
</reference>
<dbReference type="STRING" id="1519643.SAMN06295933_2325"/>
<keyword evidence="1" id="KW-1133">Transmembrane helix</keyword>
<evidence type="ECO:0008006" key="4">
    <source>
        <dbReference type="Google" id="ProtNLM"/>
    </source>
</evidence>
<organism evidence="2 3">
    <name type="scientific">Desulfovibrio gilichinskyi</name>
    <dbReference type="NCBI Taxonomy" id="1519643"/>
    <lineage>
        <taxon>Bacteria</taxon>
        <taxon>Pseudomonadati</taxon>
        <taxon>Thermodesulfobacteriota</taxon>
        <taxon>Desulfovibrionia</taxon>
        <taxon>Desulfovibrionales</taxon>
        <taxon>Desulfovibrionaceae</taxon>
        <taxon>Desulfovibrio</taxon>
    </lineage>
</organism>
<protein>
    <recommendedName>
        <fullName evidence="4">Cxxc_20_cxxc protein</fullName>
    </recommendedName>
</protein>
<keyword evidence="1" id="KW-0812">Transmembrane</keyword>
<keyword evidence="1" id="KW-0472">Membrane</keyword>
<evidence type="ECO:0000313" key="3">
    <source>
        <dbReference type="Proteomes" id="UP000192906"/>
    </source>
</evidence>
<proteinExistence type="predicted"/>
<keyword evidence="3" id="KW-1185">Reference proteome</keyword>
<gene>
    <name evidence="2" type="ORF">SAMN06295933_2325</name>
</gene>
<dbReference type="Proteomes" id="UP000192906">
    <property type="component" value="Unassembled WGS sequence"/>
</dbReference>